<protein>
    <submittedName>
        <fullName evidence="1">Uncharacterized protein</fullName>
    </submittedName>
</protein>
<sequence>MTYNENSEMLSHSATEPTYLFTYLLSLILEKTRRWNGEDSAAVTTSRDSHQWTSTSLHFNDKKPEVGLKQMLPICSKILDTSNTDWMAEAKGGGRGVYVMNISQGQTKEQFEHFWANTGVPCCEFH</sequence>
<gene>
    <name evidence="1" type="ORF">PGQ11_001270</name>
</gene>
<keyword evidence="2" id="KW-1185">Reference proteome</keyword>
<evidence type="ECO:0000313" key="2">
    <source>
        <dbReference type="Proteomes" id="UP001390339"/>
    </source>
</evidence>
<proteinExistence type="predicted"/>
<organism evidence="1 2">
    <name type="scientific">Apiospora arundinis</name>
    <dbReference type="NCBI Taxonomy" id="335852"/>
    <lineage>
        <taxon>Eukaryota</taxon>
        <taxon>Fungi</taxon>
        <taxon>Dikarya</taxon>
        <taxon>Ascomycota</taxon>
        <taxon>Pezizomycotina</taxon>
        <taxon>Sordariomycetes</taxon>
        <taxon>Xylariomycetidae</taxon>
        <taxon>Amphisphaeriales</taxon>
        <taxon>Apiosporaceae</taxon>
        <taxon>Apiospora</taxon>
    </lineage>
</organism>
<accession>A0ABR2JMK5</accession>
<evidence type="ECO:0000313" key="1">
    <source>
        <dbReference type="EMBL" id="KAK8879976.1"/>
    </source>
</evidence>
<name>A0ABR2JMK5_9PEZI</name>
<comment type="caution">
    <text evidence="1">The sequence shown here is derived from an EMBL/GenBank/DDBJ whole genome shotgun (WGS) entry which is preliminary data.</text>
</comment>
<dbReference type="EMBL" id="JAPCWZ010000001">
    <property type="protein sequence ID" value="KAK8879976.1"/>
    <property type="molecule type" value="Genomic_DNA"/>
</dbReference>
<reference evidence="1 2" key="1">
    <citation type="journal article" date="2024" name="IMA Fungus">
        <title>Apiospora arundinis, a panoply of carbohydrate-active enzymes and secondary metabolites.</title>
        <authorList>
            <person name="Sorensen T."/>
            <person name="Petersen C."/>
            <person name="Muurmann A.T."/>
            <person name="Christiansen J.V."/>
            <person name="Brundto M.L."/>
            <person name="Overgaard C.K."/>
            <person name="Boysen A.T."/>
            <person name="Wollenberg R.D."/>
            <person name="Larsen T.O."/>
            <person name="Sorensen J.L."/>
            <person name="Nielsen K.L."/>
            <person name="Sondergaard T.E."/>
        </authorList>
    </citation>
    <scope>NUCLEOTIDE SEQUENCE [LARGE SCALE GENOMIC DNA]</scope>
    <source>
        <strain evidence="1 2">AAU 773</strain>
    </source>
</reference>
<dbReference type="Proteomes" id="UP001390339">
    <property type="component" value="Unassembled WGS sequence"/>
</dbReference>